<keyword evidence="1" id="KW-1133">Transmembrane helix</keyword>
<evidence type="ECO:0000313" key="2">
    <source>
        <dbReference type="EMBL" id="MBD8031304.1"/>
    </source>
</evidence>
<keyword evidence="1" id="KW-0812">Transmembrane</keyword>
<keyword evidence="3" id="KW-1185">Reference proteome</keyword>
<keyword evidence="1" id="KW-0472">Membrane</keyword>
<evidence type="ECO:0000313" key="3">
    <source>
        <dbReference type="Proteomes" id="UP000650224"/>
    </source>
</evidence>
<dbReference type="RefSeq" id="WP_191734541.1">
    <property type="nucleotide sequence ID" value="NZ_JACSPR010000014.1"/>
</dbReference>
<protein>
    <submittedName>
        <fullName evidence="2">Uncharacterized protein</fullName>
    </submittedName>
</protein>
<gene>
    <name evidence="2" type="ORF">H9627_13435</name>
</gene>
<accession>A0A8I0HQP9</accession>
<dbReference type="Proteomes" id="UP000650224">
    <property type="component" value="Unassembled WGS sequence"/>
</dbReference>
<dbReference type="EMBL" id="JACSPR010000014">
    <property type="protein sequence ID" value="MBD8031304.1"/>
    <property type="molecule type" value="Genomic_DNA"/>
</dbReference>
<sequence length="153" mass="16890">MSNDPTEQGKNDNKQFWIAMTVLGAPVVLFFAWGPILWILAFLVTFIVPVIGLILIIRSQFSVDHDSEAVNNEIDALAADASFDLSEQIIVWDKLMFTQGIGTALEGREKVIADIYRRLMNARDEISAAQTTKHKVEAVLAADSILATSRSVV</sequence>
<organism evidence="2 3">
    <name type="scientific">Corynebacterium gallinarum</name>
    <dbReference type="NCBI Taxonomy" id="2762214"/>
    <lineage>
        <taxon>Bacteria</taxon>
        <taxon>Bacillati</taxon>
        <taxon>Actinomycetota</taxon>
        <taxon>Actinomycetes</taxon>
        <taxon>Mycobacteriales</taxon>
        <taxon>Corynebacteriaceae</taxon>
        <taxon>Corynebacterium</taxon>
    </lineage>
</organism>
<reference evidence="2 3" key="1">
    <citation type="submission" date="2020-08" db="EMBL/GenBank/DDBJ databases">
        <title>A Genomic Blueprint of the Chicken Gut Microbiome.</title>
        <authorList>
            <person name="Gilroy R."/>
            <person name="Ravi A."/>
            <person name="Getino M."/>
            <person name="Pursley I."/>
            <person name="Horton D.L."/>
            <person name="Alikhan N.-F."/>
            <person name="Baker D."/>
            <person name="Gharbi K."/>
            <person name="Hall N."/>
            <person name="Watson M."/>
            <person name="Adriaenssens E.M."/>
            <person name="Foster-Nyarko E."/>
            <person name="Jarju S."/>
            <person name="Secka A."/>
            <person name="Antonio M."/>
            <person name="Oren A."/>
            <person name="Chaudhuri R."/>
            <person name="La Ragione R.M."/>
            <person name="Hildebrand F."/>
            <person name="Pallen M.J."/>
        </authorList>
    </citation>
    <scope>NUCLEOTIDE SEQUENCE [LARGE SCALE GENOMIC DNA]</scope>
    <source>
        <strain evidence="2 3">Sa1YVA5</strain>
    </source>
</reference>
<evidence type="ECO:0000256" key="1">
    <source>
        <dbReference type="SAM" id="Phobius"/>
    </source>
</evidence>
<comment type="caution">
    <text evidence="2">The sequence shown here is derived from an EMBL/GenBank/DDBJ whole genome shotgun (WGS) entry which is preliminary data.</text>
</comment>
<dbReference type="AlphaFoldDB" id="A0A8I0HQP9"/>
<proteinExistence type="predicted"/>
<feature type="transmembrane region" description="Helical" evidence="1">
    <location>
        <begin position="16"/>
        <end position="33"/>
    </location>
</feature>
<feature type="transmembrane region" description="Helical" evidence="1">
    <location>
        <begin position="39"/>
        <end position="57"/>
    </location>
</feature>
<name>A0A8I0HQP9_9CORY</name>